<protein>
    <submittedName>
        <fullName evidence="1">Uncharacterized protein</fullName>
    </submittedName>
</protein>
<dbReference type="RefSeq" id="XP_043037366.1">
    <property type="nucleotide sequence ID" value="XM_043179353.1"/>
</dbReference>
<dbReference type="Proteomes" id="UP000812287">
    <property type="component" value="Unassembled WGS sequence"/>
</dbReference>
<dbReference type="AlphaFoldDB" id="A0A9P7VMC9"/>
<evidence type="ECO:0000313" key="1">
    <source>
        <dbReference type="EMBL" id="KAG7443866.1"/>
    </source>
</evidence>
<dbReference type="EMBL" id="MU250542">
    <property type="protein sequence ID" value="KAG7443866.1"/>
    <property type="molecule type" value="Genomic_DNA"/>
</dbReference>
<organism evidence="1 2">
    <name type="scientific">Guyanagaster necrorhizus</name>
    <dbReference type="NCBI Taxonomy" id="856835"/>
    <lineage>
        <taxon>Eukaryota</taxon>
        <taxon>Fungi</taxon>
        <taxon>Dikarya</taxon>
        <taxon>Basidiomycota</taxon>
        <taxon>Agaricomycotina</taxon>
        <taxon>Agaricomycetes</taxon>
        <taxon>Agaricomycetidae</taxon>
        <taxon>Agaricales</taxon>
        <taxon>Marasmiineae</taxon>
        <taxon>Physalacriaceae</taxon>
        <taxon>Guyanagaster</taxon>
    </lineage>
</organism>
<sequence length="207" mass="23134">MIYMIQNMQVSSFSPQNTSVRSGTETNDSFKAGTEDLPSVCNEVTLDLGQKELLLVEMDNRWKEDACDLTALKGILFVVDLIAYDQLSPEHFNVMGNAMREWKFINNSQLFKHVPLEFDGVPGIGDAQAGHEYFMDCFARLAITTFGRHGDRRIYIHTASDTDASGLRALLGAISGIVDDYLVSISPSLTDSSDHKRHAEYKPEIHD</sequence>
<keyword evidence="2" id="KW-1185">Reference proteome</keyword>
<dbReference type="GeneID" id="66101647"/>
<gene>
    <name evidence="1" type="ORF">BT62DRAFT_1078066</name>
</gene>
<evidence type="ECO:0000313" key="2">
    <source>
        <dbReference type="Proteomes" id="UP000812287"/>
    </source>
</evidence>
<reference evidence="1" key="1">
    <citation type="submission" date="2020-11" db="EMBL/GenBank/DDBJ databases">
        <title>Adaptations for nitrogen fixation in a non-lichenized fungal sporocarp promotes dispersal by wood-feeding termites.</title>
        <authorList>
            <consortium name="DOE Joint Genome Institute"/>
            <person name="Koch R.A."/>
            <person name="Yoon G."/>
            <person name="Arayal U."/>
            <person name="Lail K."/>
            <person name="Amirebrahimi M."/>
            <person name="Labutti K."/>
            <person name="Lipzen A."/>
            <person name="Riley R."/>
            <person name="Barry K."/>
            <person name="Henrissat B."/>
            <person name="Grigoriev I.V."/>
            <person name="Herr J.R."/>
            <person name="Aime M.C."/>
        </authorList>
    </citation>
    <scope>NUCLEOTIDE SEQUENCE</scope>
    <source>
        <strain evidence="1">MCA 3950</strain>
    </source>
</reference>
<comment type="caution">
    <text evidence="1">The sequence shown here is derived from an EMBL/GenBank/DDBJ whole genome shotgun (WGS) entry which is preliminary data.</text>
</comment>
<proteinExistence type="predicted"/>
<accession>A0A9P7VMC9</accession>
<name>A0A9P7VMC9_9AGAR</name>